<dbReference type="Proteomes" id="UP000233100">
    <property type="component" value="Chromosome 9"/>
</dbReference>
<reference evidence="1 2" key="1">
    <citation type="submission" date="2013-03" db="EMBL/GenBank/DDBJ databases">
        <authorList>
            <person name="Warren W."/>
            <person name="Wilson R.K."/>
        </authorList>
    </citation>
    <scope>NUCLEOTIDE SEQUENCE</scope>
</reference>
<dbReference type="AlphaFoldDB" id="A0A7N9DDR6"/>
<accession>A0A7N9DDR6</accession>
<dbReference type="PANTHER" id="PTHR12138">
    <property type="entry name" value="PRIMATE-EXPANDED PROTEIN FAMILY"/>
    <property type="match status" value="1"/>
</dbReference>
<evidence type="ECO:0000313" key="1">
    <source>
        <dbReference type="Ensembl" id="ENSMFAP00000061885.1"/>
    </source>
</evidence>
<reference evidence="1" key="3">
    <citation type="submission" date="2025-09" db="UniProtKB">
        <authorList>
            <consortium name="Ensembl"/>
        </authorList>
    </citation>
    <scope>IDENTIFICATION</scope>
</reference>
<dbReference type="PRINTS" id="PR02045">
    <property type="entry name" value="F138DOMAIN"/>
</dbReference>
<organism evidence="1 2">
    <name type="scientific">Macaca fascicularis</name>
    <name type="common">Crab-eating macaque</name>
    <name type="synonym">Cynomolgus monkey</name>
    <dbReference type="NCBI Taxonomy" id="9541"/>
    <lineage>
        <taxon>Eukaryota</taxon>
        <taxon>Metazoa</taxon>
        <taxon>Chordata</taxon>
        <taxon>Craniata</taxon>
        <taxon>Vertebrata</taxon>
        <taxon>Euteleostomi</taxon>
        <taxon>Mammalia</taxon>
        <taxon>Eutheria</taxon>
        <taxon>Euarchontoglires</taxon>
        <taxon>Primates</taxon>
        <taxon>Haplorrhini</taxon>
        <taxon>Catarrhini</taxon>
        <taxon>Cercopithecidae</taxon>
        <taxon>Cercopithecinae</taxon>
        <taxon>Macaca</taxon>
    </lineage>
</organism>
<dbReference type="PANTHER" id="PTHR12138:SF152">
    <property type="entry name" value="C2H2-TYPE DOMAIN-CONTAINING PROTEIN"/>
    <property type="match status" value="1"/>
</dbReference>
<sequence length="186" mass="20552">MDHSNFLPLLPCKLPYPTVRNLALTIHHPFTFFFFFLRWSLALSPRLQCSGMISAHGNLHLLGSSISPASASPVAGATGAYDNAQPIFVFLEEVEFCHVGQAGLELLILGDPPSSASQSARIKGVSHCAWPSIYFHYSFPVYMHGTVRIINHAYVENSFIMLSTKIQYLCADFPLISQTSVSFQSN</sequence>
<keyword evidence="2" id="KW-1185">Reference proteome</keyword>
<dbReference type="GeneTree" id="ENSGT01120000271815"/>
<reference evidence="1" key="2">
    <citation type="submission" date="2025-08" db="UniProtKB">
        <authorList>
            <consortium name="Ensembl"/>
        </authorList>
    </citation>
    <scope>IDENTIFICATION</scope>
</reference>
<evidence type="ECO:0000313" key="2">
    <source>
        <dbReference type="Proteomes" id="UP000233100"/>
    </source>
</evidence>
<dbReference type="Ensembl" id="ENSMFAT00000093272.1">
    <property type="protein sequence ID" value="ENSMFAP00000061885.1"/>
    <property type="gene ID" value="ENSMFAG00000052986.1"/>
</dbReference>
<protein>
    <submittedName>
        <fullName evidence="1">Uncharacterized protein</fullName>
    </submittedName>
</protein>
<proteinExistence type="predicted"/>
<name>A0A7N9DDR6_MACFA</name>